<accession>A0A1S2XBR5</accession>
<dbReference type="Proteomes" id="UP000087171">
    <property type="component" value="Chromosome Ca1"/>
</dbReference>
<evidence type="ECO:0000256" key="2">
    <source>
        <dbReference type="ARBA" id="ARBA00009178"/>
    </source>
</evidence>
<comment type="subcellular location">
    <subcellularLocation>
        <location evidence="1">Secreted</location>
    </subcellularLocation>
</comment>
<dbReference type="OrthoDB" id="1863600at2759"/>
<dbReference type="GO" id="GO:0005576">
    <property type="term" value="C:extracellular region"/>
    <property type="evidence" value="ECO:0007669"/>
    <property type="project" value="UniProtKB-SubCell"/>
</dbReference>
<keyword evidence="4" id="KW-0372">Hormone</keyword>
<dbReference type="PaxDb" id="3827-XP_004485791.1"/>
<evidence type="ECO:0000256" key="6">
    <source>
        <dbReference type="ARBA" id="ARBA00023157"/>
    </source>
</evidence>
<evidence type="ECO:0000256" key="5">
    <source>
        <dbReference type="ARBA" id="ARBA00022729"/>
    </source>
</evidence>
<feature type="chain" id="PRO_5010386773" evidence="7">
    <location>
        <begin position="25"/>
        <end position="112"/>
    </location>
</feature>
<dbReference type="GO" id="GO:0019722">
    <property type="term" value="P:calcium-mediated signaling"/>
    <property type="evidence" value="ECO:0007669"/>
    <property type="project" value="TreeGrafter"/>
</dbReference>
<dbReference type="GO" id="GO:0040008">
    <property type="term" value="P:regulation of growth"/>
    <property type="evidence" value="ECO:0007669"/>
    <property type="project" value="UniProtKB-ARBA"/>
</dbReference>
<dbReference type="eggNOG" id="ENOG502S8YN">
    <property type="taxonomic scope" value="Eukaryota"/>
</dbReference>
<dbReference type="STRING" id="3827.A0A1S2XBR5"/>
<dbReference type="InterPro" id="IPR008801">
    <property type="entry name" value="RALF"/>
</dbReference>
<dbReference type="PANTHER" id="PTHR33136:SF89">
    <property type="entry name" value="PROTEIN RALF-LIKE 19"/>
    <property type="match status" value="1"/>
</dbReference>
<comment type="similarity">
    <text evidence="2">Belongs to the plant rapid alkalinization factor (RALF) family.</text>
</comment>
<dbReference type="GO" id="GO:0009506">
    <property type="term" value="C:plasmodesma"/>
    <property type="evidence" value="ECO:0007669"/>
    <property type="project" value="TreeGrafter"/>
</dbReference>
<name>A0A1S2XBR5_CICAR</name>
<dbReference type="GO" id="GO:0005179">
    <property type="term" value="F:hormone activity"/>
    <property type="evidence" value="ECO:0007669"/>
    <property type="project" value="UniProtKB-KW"/>
</dbReference>
<dbReference type="Pfam" id="PF05498">
    <property type="entry name" value="RALF"/>
    <property type="match status" value="1"/>
</dbReference>
<organism evidence="8 9">
    <name type="scientific">Cicer arietinum</name>
    <name type="common">Chickpea</name>
    <name type="synonym">Garbanzo</name>
    <dbReference type="NCBI Taxonomy" id="3827"/>
    <lineage>
        <taxon>Eukaryota</taxon>
        <taxon>Viridiplantae</taxon>
        <taxon>Streptophyta</taxon>
        <taxon>Embryophyta</taxon>
        <taxon>Tracheophyta</taxon>
        <taxon>Spermatophyta</taxon>
        <taxon>Magnoliopsida</taxon>
        <taxon>eudicotyledons</taxon>
        <taxon>Gunneridae</taxon>
        <taxon>Pentapetalae</taxon>
        <taxon>rosids</taxon>
        <taxon>fabids</taxon>
        <taxon>Fabales</taxon>
        <taxon>Fabaceae</taxon>
        <taxon>Papilionoideae</taxon>
        <taxon>50 kb inversion clade</taxon>
        <taxon>NPAAA clade</taxon>
        <taxon>Hologalegina</taxon>
        <taxon>IRL clade</taxon>
        <taxon>Cicereae</taxon>
        <taxon>Cicer</taxon>
    </lineage>
</organism>
<dbReference type="GeneID" id="101498434"/>
<evidence type="ECO:0000313" key="9">
    <source>
        <dbReference type="RefSeq" id="XP_004485791.1"/>
    </source>
</evidence>
<dbReference type="PANTHER" id="PTHR33136">
    <property type="entry name" value="RAPID ALKALINIZATION FACTOR-LIKE"/>
    <property type="match status" value="1"/>
</dbReference>
<reference evidence="9" key="2">
    <citation type="submission" date="2025-08" db="UniProtKB">
        <authorList>
            <consortium name="RefSeq"/>
        </authorList>
    </citation>
    <scope>IDENTIFICATION</scope>
    <source>
        <tissue evidence="9">Etiolated seedlings</tissue>
    </source>
</reference>
<keyword evidence="8" id="KW-1185">Reference proteome</keyword>
<dbReference type="RefSeq" id="XP_004485791.1">
    <property type="nucleotide sequence ID" value="XM_004485734.3"/>
</dbReference>
<proteinExistence type="inferred from homology"/>
<evidence type="ECO:0000256" key="7">
    <source>
        <dbReference type="SAM" id="SignalP"/>
    </source>
</evidence>
<evidence type="ECO:0000256" key="3">
    <source>
        <dbReference type="ARBA" id="ARBA00022525"/>
    </source>
</evidence>
<gene>
    <name evidence="9" type="primary">LOC101498434</name>
</gene>
<evidence type="ECO:0000256" key="1">
    <source>
        <dbReference type="ARBA" id="ARBA00004613"/>
    </source>
</evidence>
<sequence length="112" mass="12436">MESKRGLVFLILALTLALAIVTEASKIHDFSPLVTNDENGLIEDDNEFLMSSEASHRILAGRGRYISYGALRANQVPCGKRGRSYYNCQKRGKANPYRRGCSVITHCARDTS</sequence>
<protein>
    <submittedName>
        <fullName evidence="9">Protein RALF-like 19</fullName>
    </submittedName>
</protein>
<dbReference type="KEGG" id="cam:101498434"/>
<evidence type="ECO:0000256" key="4">
    <source>
        <dbReference type="ARBA" id="ARBA00022702"/>
    </source>
</evidence>
<keyword evidence="3" id="KW-0964">Secreted</keyword>
<dbReference type="AlphaFoldDB" id="A0A1S2XBR5"/>
<keyword evidence="6" id="KW-1015">Disulfide bond</keyword>
<feature type="signal peptide" evidence="7">
    <location>
        <begin position="1"/>
        <end position="24"/>
    </location>
</feature>
<keyword evidence="5 7" id="KW-0732">Signal</keyword>
<evidence type="ECO:0000313" key="8">
    <source>
        <dbReference type="Proteomes" id="UP000087171"/>
    </source>
</evidence>
<reference evidence="8" key="1">
    <citation type="journal article" date="2013" name="Nat. Biotechnol.">
        <title>Draft genome sequence of chickpea (Cicer arietinum) provides a resource for trait improvement.</title>
        <authorList>
            <person name="Varshney R.K."/>
            <person name="Song C."/>
            <person name="Saxena R.K."/>
            <person name="Azam S."/>
            <person name="Yu S."/>
            <person name="Sharpe A.G."/>
            <person name="Cannon S."/>
            <person name="Baek J."/>
            <person name="Rosen B.D."/>
            <person name="Tar'an B."/>
            <person name="Millan T."/>
            <person name="Zhang X."/>
            <person name="Ramsay L.D."/>
            <person name="Iwata A."/>
            <person name="Wang Y."/>
            <person name="Nelson W."/>
            <person name="Farmer A.D."/>
            <person name="Gaur P.M."/>
            <person name="Soderlund C."/>
            <person name="Penmetsa R.V."/>
            <person name="Xu C."/>
            <person name="Bharti A.K."/>
            <person name="He W."/>
            <person name="Winter P."/>
            <person name="Zhao S."/>
            <person name="Hane J.K."/>
            <person name="Carrasquilla-Garcia N."/>
            <person name="Condie J.A."/>
            <person name="Upadhyaya H.D."/>
            <person name="Luo M.C."/>
            <person name="Thudi M."/>
            <person name="Gowda C.L."/>
            <person name="Singh N.P."/>
            <person name="Lichtenzveig J."/>
            <person name="Gali K.K."/>
            <person name="Rubio J."/>
            <person name="Nadarajan N."/>
            <person name="Dolezel J."/>
            <person name="Bansal K.C."/>
            <person name="Xu X."/>
            <person name="Edwards D."/>
            <person name="Zhang G."/>
            <person name="Kahl G."/>
            <person name="Gil J."/>
            <person name="Singh K.B."/>
            <person name="Datta S.K."/>
            <person name="Jackson S.A."/>
            <person name="Wang J."/>
            <person name="Cook D.R."/>
        </authorList>
    </citation>
    <scope>NUCLEOTIDE SEQUENCE [LARGE SCALE GENOMIC DNA]</scope>
    <source>
        <strain evidence="8">cv. CDC Frontier</strain>
    </source>
</reference>